<reference evidence="1 2" key="1">
    <citation type="journal article" date="2008" name="Microb. Ecol.">
        <title>Genomic analysis of freshwater cyanophage Pf-WMP3 Infecting cyanobacterium Phormidium foveolarum: the conserved elements for a phage.</title>
        <authorList>
            <person name="Liu X."/>
            <person name="Kong S."/>
            <person name="Shi M."/>
            <person name="Fu L."/>
            <person name="Gao Y."/>
            <person name="An C."/>
        </authorList>
    </citation>
    <scope>NUCLEOTIDE SEQUENCE [LARGE SCALE GENOMIC DNA]</scope>
</reference>
<protein>
    <submittedName>
        <fullName evidence="1">PfWMP3_15</fullName>
    </submittedName>
</protein>
<accession>A5HL48</accession>
<sequence>MARGEVDDNLPYWFVSSVRDRADWDSKYCLQFGLELWQLNEELDDVKQEQE</sequence>
<organism evidence="1 2">
    <name type="scientific">Phormidium phage Pf-WMP3</name>
    <dbReference type="NCBI Taxonomy" id="2914005"/>
    <lineage>
        <taxon>Viruses</taxon>
        <taxon>Duplodnaviria</taxon>
        <taxon>Heunggongvirae</taxon>
        <taxon>Uroviricota</taxon>
        <taxon>Caudoviricetes</taxon>
        <taxon>Saffermanviridae</taxon>
        <taxon>Wumptrevirus</taxon>
        <taxon>Wumptrevirus WMP3</taxon>
    </lineage>
</organism>
<dbReference type="EMBL" id="EF537008">
    <property type="protein sequence ID" value="ABQ12455.1"/>
    <property type="molecule type" value="Genomic_DNA"/>
</dbReference>
<name>A5HL48_9CAUD</name>
<gene>
    <name evidence="1" type="ORF">PfWMP3_15</name>
</gene>
<proteinExistence type="predicted"/>
<dbReference type="OrthoDB" id="36807at10239"/>
<dbReference type="Proteomes" id="UP000006696">
    <property type="component" value="Segment"/>
</dbReference>
<dbReference type="RefSeq" id="YP_001285780.1">
    <property type="nucleotide sequence ID" value="NC_009551.1"/>
</dbReference>
<dbReference type="KEGG" id="vg:5220471"/>
<dbReference type="GeneID" id="5220471"/>
<evidence type="ECO:0000313" key="2">
    <source>
        <dbReference type="Proteomes" id="UP000006696"/>
    </source>
</evidence>
<evidence type="ECO:0000313" key="1">
    <source>
        <dbReference type="EMBL" id="ABQ12455.1"/>
    </source>
</evidence>
<keyword evidence="2" id="KW-1185">Reference proteome</keyword>